<evidence type="ECO:0000259" key="2">
    <source>
        <dbReference type="Pfam" id="PF01558"/>
    </source>
</evidence>
<keyword evidence="5" id="KW-1185">Reference proteome</keyword>
<dbReference type="Gene3D" id="3.40.50.970">
    <property type="match status" value="1"/>
</dbReference>
<dbReference type="Pfam" id="PF01558">
    <property type="entry name" value="POR"/>
    <property type="match status" value="1"/>
</dbReference>
<dbReference type="Gene3D" id="3.40.50.920">
    <property type="match status" value="1"/>
</dbReference>
<dbReference type="InterPro" id="IPR009014">
    <property type="entry name" value="Transketo_C/PFOR_II"/>
</dbReference>
<gene>
    <name evidence="4" type="primary">korA</name>
    <name evidence="4" type="ORF">KS4_21480</name>
</gene>
<dbReference type="Pfam" id="PF01855">
    <property type="entry name" value="POR_N"/>
    <property type="match status" value="1"/>
</dbReference>
<dbReference type="SUPFAM" id="SSF52922">
    <property type="entry name" value="TK C-terminal domain-like"/>
    <property type="match status" value="1"/>
</dbReference>
<dbReference type="InterPro" id="IPR002880">
    <property type="entry name" value="Pyrv_Fd/Flavodoxin_OxRdtase_N"/>
</dbReference>
<dbReference type="InterPro" id="IPR029061">
    <property type="entry name" value="THDP-binding"/>
</dbReference>
<proteinExistence type="predicted"/>
<reference evidence="4 5" key="1">
    <citation type="submission" date="2019-02" db="EMBL/GenBank/DDBJ databases">
        <title>Deep-cultivation of Planctomycetes and their phenomic and genomic characterization uncovers novel biology.</title>
        <authorList>
            <person name="Wiegand S."/>
            <person name="Jogler M."/>
            <person name="Boedeker C."/>
            <person name="Pinto D."/>
            <person name="Vollmers J."/>
            <person name="Rivas-Marin E."/>
            <person name="Kohn T."/>
            <person name="Peeters S.H."/>
            <person name="Heuer A."/>
            <person name="Rast P."/>
            <person name="Oberbeckmann S."/>
            <person name="Bunk B."/>
            <person name="Jeske O."/>
            <person name="Meyerdierks A."/>
            <person name="Storesund J.E."/>
            <person name="Kallscheuer N."/>
            <person name="Luecker S."/>
            <person name="Lage O.M."/>
            <person name="Pohl T."/>
            <person name="Merkel B.J."/>
            <person name="Hornburger P."/>
            <person name="Mueller R.-W."/>
            <person name="Bruemmer F."/>
            <person name="Labrenz M."/>
            <person name="Spormann A.M."/>
            <person name="Op den Camp H."/>
            <person name="Overmann J."/>
            <person name="Amann R."/>
            <person name="Jetten M.S.M."/>
            <person name="Mascher T."/>
            <person name="Medema M.H."/>
            <person name="Devos D.P."/>
            <person name="Kaster A.-K."/>
            <person name="Ovreas L."/>
            <person name="Rohde M."/>
            <person name="Galperin M.Y."/>
            <person name="Jogler C."/>
        </authorList>
    </citation>
    <scope>NUCLEOTIDE SEQUENCE [LARGE SCALE GENOMIC DNA]</scope>
    <source>
        <strain evidence="4 5">KS4</strain>
    </source>
</reference>
<dbReference type="NCBIfam" id="TIGR03710">
    <property type="entry name" value="OAFO_sf"/>
    <property type="match status" value="1"/>
</dbReference>
<evidence type="ECO:0000259" key="3">
    <source>
        <dbReference type="Pfam" id="PF01855"/>
    </source>
</evidence>
<dbReference type="PANTHER" id="PTHR32154">
    <property type="entry name" value="PYRUVATE-FLAVODOXIN OXIDOREDUCTASE-RELATED"/>
    <property type="match status" value="1"/>
</dbReference>
<sequence length="661" mass="72018">MAEQLNNVNGKRKILARQSAVVRFAGDSGDGMQLAGTQFTDTSAMVGNDIATLPDYPAEIRAPAGTVAGVSGFQINFASEDIHTPGDKVDLLIAMNPAALKAHLSEVKREGIVIVNESEFTKTNLKKAGYPEGSNPLDDDDFLEGFQVFAVPITRLNEESLANSGMGAKDIGRCKNMFALGVIYWLYDRPLDNTIKYITSYFTDKKGKPEVTEANIKSLKAGYYFGETAEFFTERYQINRADITPGRYRKVVGNEATAMGLVTASKLSKRDLVYCSYPITPASTVLHALAGMRHYGVKTFQAEDEIAAVCAAIGVSYAGGMGVTGTSGPGLALKSEAIGLAVMTELPLVIVNVQRGGPSTGLPTKTEQSDLLQALWGRNGDCPVAIVAPKSPADCFDAAIEASRIAMEHMIPVIILTDGYIANGSEPWPVPKADDLDPITIKTVPPLEEDQQFEPYKRLDESLARPWASPGMPGFEHRIGGLEKDFVTGNVSYDPENHQKMTRVRQEKINRIADVIPPIEPHGDNAGDLLVLGWGGTFGSIHTAVERARAKGLSVSSAHLRHLNPMPQNLGDVLKRFKRVLIPELNTGQLRLLVRSKYLVDARGLNKIQGKPFLVEEIEQAIDLMLADGFGNQEFIMPREHQVTPNQWDYDFQTDQEGANA</sequence>
<evidence type="ECO:0000313" key="4">
    <source>
        <dbReference type="EMBL" id="QDU34086.1"/>
    </source>
</evidence>
<dbReference type="CDD" id="cd07034">
    <property type="entry name" value="TPP_PYR_PFOR_IOR-alpha_like"/>
    <property type="match status" value="1"/>
</dbReference>
<dbReference type="SUPFAM" id="SSF52518">
    <property type="entry name" value="Thiamin diphosphate-binding fold (THDP-binding)"/>
    <property type="match status" value="1"/>
</dbReference>
<feature type="domain" description="Pyruvate/ketoisovalerate oxidoreductase catalytic" evidence="2">
    <location>
        <begin position="29"/>
        <end position="223"/>
    </location>
</feature>
<dbReference type="EC" id="1.2.-.-" evidence="4"/>
<protein>
    <submittedName>
        <fullName evidence="4">2-oxoglutarate oxidoreductase subunit KorA</fullName>
        <ecNumber evidence="4">1.2.-.-</ecNumber>
    </submittedName>
</protein>
<dbReference type="PANTHER" id="PTHR32154:SF20">
    <property type="entry name" value="2-OXOGLUTARATE OXIDOREDUCTASE SUBUNIT KORA"/>
    <property type="match status" value="1"/>
</dbReference>
<dbReference type="KEGG" id="pcor:KS4_21480"/>
<dbReference type="FunFam" id="3.40.50.970:FF:000022">
    <property type="entry name" value="2-oxoglutarate ferredoxin oxidoreductase alpha subunit"/>
    <property type="match status" value="1"/>
</dbReference>
<dbReference type="GO" id="GO:0016903">
    <property type="term" value="F:oxidoreductase activity, acting on the aldehyde or oxo group of donors"/>
    <property type="evidence" value="ECO:0007669"/>
    <property type="project" value="InterPro"/>
</dbReference>
<name>A0A517YV35_9BACT</name>
<dbReference type="Proteomes" id="UP000317369">
    <property type="component" value="Chromosome"/>
</dbReference>
<dbReference type="EMBL" id="CP036425">
    <property type="protein sequence ID" value="QDU34086.1"/>
    <property type="molecule type" value="Genomic_DNA"/>
</dbReference>
<dbReference type="RefSeq" id="WP_145077646.1">
    <property type="nucleotide sequence ID" value="NZ_CP036425.1"/>
</dbReference>
<dbReference type="SUPFAM" id="SSF53323">
    <property type="entry name" value="Pyruvate-ferredoxin oxidoreductase, PFOR, domain III"/>
    <property type="match status" value="1"/>
</dbReference>
<keyword evidence="1 4" id="KW-0560">Oxidoreductase</keyword>
<dbReference type="InterPro" id="IPR019752">
    <property type="entry name" value="Pyrv/ketoisovalerate_OxRed_cat"/>
</dbReference>
<dbReference type="InterPro" id="IPR022367">
    <property type="entry name" value="2-oxoacid/accept_OxRdtase_asu"/>
</dbReference>
<dbReference type="InterPro" id="IPR002869">
    <property type="entry name" value="Pyrv_flavodox_OxRed_cen"/>
</dbReference>
<feature type="domain" description="Pyruvate flavodoxin/ferredoxin oxidoreductase pyrimidine binding" evidence="3">
    <location>
        <begin position="273"/>
        <end position="483"/>
    </location>
</feature>
<dbReference type="Gene3D" id="3.40.920.10">
    <property type="entry name" value="Pyruvate-ferredoxin oxidoreductase, PFOR, domain III"/>
    <property type="match status" value="1"/>
</dbReference>
<organism evidence="4 5">
    <name type="scientific">Poriferisphaera corsica</name>
    <dbReference type="NCBI Taxonomy" id="2528020"/>
    <lineage>
        <taxon>Bacteria</taxon>
        <taxon>Pseudomonadati</taxon>
        <taxon>Planctomycetota</taxon>
        <taxon>Phycisphaerae</taxon>
        <taxon>Phycisphaerales</taxon>
        <taxon>Phycisphaeraceae</taxon>
        <taxon>Poriferisphaera</taxon>
    </lineage>
</organism>
<dbReference type="GO" id="GO:0006979">
    <property type="term" value="P:response to oxidative stress"/>
    <property type="evidence" value="ECO:0007669"/>
    <property type="project" value="TreeGrafter"/>
</dbReference>
<dbReference type="InterPro" id="IPR050722">
    <property type="entry name" value="Pyruvate:ferred/Flavod_OxRd"/>
</dbReference>
<evidence type="ECO:0000313" key="5">
    <source>
        <dbReference type="Proteomes" id="UP000317369"/>
    </source>
</evidence>
<dbReference type="OrthoDB" id="9794954at2"/>
<accession>A0A517YV35</accession>
<evidence type="ECO:0000256" key="1">
    <source>
        <dbReference type="ARBA" id="ARBA00023002"/>
    </source>
</evidence>
<dbReference type="AlphaFoldDB" id="A0A517YV35"/>